<evidence type="ECO:0000313" key="3">
    <source>
        <dbReference type="EMBL" id="KAK3036897.1"/>
    </source>
</evidence>
<evidence type="ECO:0000256" key="1">
    <source>
        <dbReference type="SAM" id="MobiDB-lite"/>
    </source>
</evidence>
<feature type="domain" description="DUF4378" evidence="2">
    <location>
        <begin position="525"/>
        <end position="666"/>
    </location>
</feature>
<feature type="region of interest" description="Disordered" evidence="1">
    <location>
        <begin position="126"/>
        <end position="171"/>
    </location>
</feature>
<feature type="compositionally biased region" description="Basic and acidic residues" evidence="1">
    <location>
        <begin position="429"/>
        <end position="439"/>
    </location>
</feature>
<gene>
    <name evidence="3" type="ORF">RJ639_031515</name>
</gene>
<feature type="compositionally biased region" description="Polar residues" evidence="1">
    <location>
        <begin position="317"/>
        <end position="328"/>
    </location>
</feature>
<feature type="compositionally biased region" description="Low complexity" evidence="1">
    <location>
        <begin position="415"/>
        <end position="428"/>
    </location>
</feature>
<comment type="caution">
    <text evidence="3">The sequence shown here is derived from an EMBL/GenBank/DDBJ whole genome shotgun (WGS) entry which is preliminary data.</text>
</comment>
<sequence length="689" mass="77195">MMTGMLHDQNLEKQIEKQMGCMTGFLQLFDRNQMLTGKRLYTTKRLPSTAAVNVYPEPEKSVETPAISRELERPHPAASVPSPSPDRSKPSPARDFLSPATVTALPEVMAPKSPLPLPIFEVKEGTKSSWNATNARPADPMEYSYRNAKSVPPKASNRGGGGPSPPWRSHQHRKSFFDTADIFPGPKQTMSIYGEIERRLRIRGIDEPSKDLDTLKQILEALQLKGLLHSKRAASQISQKNYVYDRSFSFDESPIVVMKPWRSQAPVSPVNRRGGNDSPPASFRYKSGARQNVNNTGAGLQSPSPKMERWGIDRNARSPTRGRNSASPVRNEGGVKSSNSIMKKKPLSIDTQRRANETAGEQRRSSPAHSPKLTPRRNGSDQTSANRSPRTKRPTAEIYLKEKITTLVIAEDESSSISDSTVSTSSQTDTEKSKMEEYKEGRSLLERCDKLLHSIAEMNATELQPSPVSVLDSSFYKDELLSPSPVMKRSIDFKDQSVELEEEMWSPAISSVESKCEDESDDCDYLYISDILRASSYLPEDSDVFSLLEKQQYLKGSDTSKVSRLQRQLIFDTVTEIVDRNRQLPPWKAVLQANSDVARPLLRLIWSEFQKIRERDAADELFEIVSGVLKKDLAGDAANGWGDCPVETSEAVLDIERLIYKDLVGETIRDLVEFAEKSRVSAPRRKLIF</sequence>
<reference evidence="3" key="1">
    <citation type="submission" date="2022-12" db="EMBL/GenBank/DDBJ databases">
        <title>Draft genome assemblies for two species of Escallonia (Escalloniales).</title>
        <authorList>
            <person name="Chanderbali A."/>
            <person name="Dervinis C."/>
            <person name="Anghel I."/>
            <person name="Soltis D."/>
            <person name="Soltis P."/>
            <person name="Zapata F."/>
        </authorList>
    </citation>
    <scope>NUCLEOTIDE SEQUENCE</scope>
    <source>
        <strain evidence="3">UCBG64.0493</strain>
        <tissue evidence="3">Leaf</tissue>
    </source>
</reference>
<accession>A0AA88WYZ8</accession>
<dbReference type="Proteomes" id="UP001188597">
    <property type="component" value="Unassembled WGS sequence"/>
</dbReference>
<name>A0AA88WYZ8_9ASTE</name>
<evidence type="ECO:0000259" key="2">
    <source>
        <dbReference type="Pfam" id="PF14309"/>
    </source>
</evidence>
<dbReference type="InterPro" id="IPR025486">
    <property type="entry name" value="DUF4378"/>
</dbReference>
<feature type="region of interest" description="Disordered" evidence="1">
    <location>
        <begin position="412"/>
        <end position="439"/>
    </location>
</feature>
<dbReference type="EMBL" id="JAVXUP010000135">
    <property type="protein sequence ID" value="KAK3036897.1"/>
    <property type="molecule type" value="Genomic_DNA"/>
</dbReference>
<dbReference type="AlphaFoldDB" id="A0AA88WYZ8"/>
<dbReference type="InterPro" id="IPR033334">
    <property type="entry name" value="LNG1/2"/>
</dbReference>
<feature type="compositionally biased region" description="Basic and acidic residues" evidence="1">
    <location>
        <begin position="306"/>
        <end position="316"/>
    </location>
</feature>
<dbReference type="PANTHER" id="PTHR31680">
    <property type="entry name" value="LONGIFOLIA PROTEIN"/>
    <property type="match status" value="1"/>
</dbReference>
<dbReference type="Pfam" id="PF14309">
    <property type="entry name" value="DUF4378"/>
    <property type="match status" value="1"/>
</dbReference>
<dbReference type="PANTHER" id="PTHR31680:SF12">
    <property type="entry name" value="OS11G0587300 PROTEIN"/>
    <property type="match status" value="1"/>
</dbReference>
<feature type="region of interest" description="Disordered" evidence="1">
    <location>
        <begin position="265"/>
        <end position="397"/>
    </location>
</feature>
<proteinExistence type="predicted"/>
<feature type="compositionally biased region" description="Basic and acidic residues" evidence="1">
    <location>
        <begin position="351"/>
        <end position="364"/>
    </location>
</feature>
<protein>
    <recommendedName>
        <fullName evidence="2">DUF4378 domain-containing protein</fullName>
    </recommendedName>
</protein>
<keyword evidence="4" id="KW-1185">Reference proteome</keyword>
<evidence type="ECO:0000313" key="4">
    <source>
        <dbReference type="Proteomes" id="UP001188597"/>
    </source>
</evidence>
<dbReference type="GO" id="GO:0051513">
    <property type="term" value="P:regulation of monopolar cell growth"/>
    <property type="evidence" value="ECO:0007669"/>
    <property type="project" value="InterPro"/>
</dbReference>
<feature type="compositionally biased region" description="Polar residues" evidence="1">
    <location>
        <begin position="289"/>
        <end position="304"/>
    </location>
</feature>
<organism evidence="3 4">
    <name type="scientific">Escallonia herrerae</name>
    <dbReference type="NCBI Taxonomy" id="1293975"/>
    <lineage>
        <taxon>Eukaryota</taxon>
        <taxon>Viridiplantae</taxon>
        <taxon>Streptophyta</taxon>
        <taxon>Embryophyta</taxon>
        <taxon>Tracheophyta</taxon>
        <taxon>Spermatophyta</taxon>
        <taxon>Magnoliopsida</taxon>
        <taxon>eudicotyledons</taxon>
        <taxon>Gunneridae</taxon>
        <taxon>Pentapetalae</taxon>
        <taxon>asterids</taxon>
        <taxon>campanulids</taxon>
        <taxon>Escalloniales</taxon>
        <taxon>Escalloniaceae</taxon>
        <taxon>Escallonia</taxon>
    </lineage>
</organism>
<feature type="region of interest" description="Disordered" evidence="1">
    <location>
        <begin position="55"/>
        <end position="96"/>
    </location>
</feature>